<proteinExistence type="predicted"/>
<sequence length="356" mass="39832">MRVVPSGRRAVTAPSLAAPLAVICGRRRPAGARVLIGRGGCAQYKEKKVVYKNSRKSGARIKVKKTEMGSDGISLRRIVTDLNLRGRIVLASTAQITLPGALTYIVSRKESRFLKRARKWENCRETSPAAAKRFTTFAIFWPRAVQARSRYLLAFAFGSARRRSKSRSRSPLTLYRKSDRCMSLPARPHYAMREKCPRRYRRTEAISKVAFGSDKAHTNSKTVHRSTDFDFGNEVPLKSLCITGVNTLIIDRPFLYVHRSLCLGIEENNSVTCFHSPAGSGRRPGGFNEVQVKILEFFTRRKAPEIAGVTPRHCHAAIRTDTSPAPPLVRVSRVVFTGSGEEKSRKRFQAEPIESS</sequence>
<evidence type="ECO:0000313" key="2">
    <source>
        <dbReference type="Proteomes" id="UP000299102"/>
    </source>
</evidence>
<evidence type="ECO:0000313" key="1">
    <source>
        <dbReference type="EMBL" id="GBP17284.1"/>
    </source>
</evidence>
<reference evidence="1 2" key="1">
    <citation type="journal article" date="2019" name="Commun. Biol.">
        <title>The bagworm genome reveals a unique fibroin gene that provides high tensile strength.</title>
        <authorList>
            <person name="Kono N."/>
            <person name="Nakamura H."/>
            <person name="Ohtoshi R."/>
            <person name="Tomita M."/>
            <person name="Numata K."/>
            <person name="Arakawa K."/>
        </authorList>
    </citation>
    <scope>NUCLEOTIDE SEQUENCE [LARGE SCALE GENOMIC DNA]</scope>
</reference>
<dbReference type="Proteomes" id="UP000299102">
    <property type="component" value="Unassembled WGS sequence"/>
</dbReference>
<comment type="caution">
    <text evidence="1">The sequence shown here is derived from an EMBL/GenBank/DDBJ whole genome shotgun (WGS) entry which is preliminary data.</text>
</comment>
<name>A0A4C1TTR0_EUMVA</name>
<organism evidence="1 2">
    <name type="scientific">Eumeta variegata</name>
    <name type="common">Bagworm moth</name>
    <name type="synonym">Eumeta japonica</name>
    <dbReference type="NCBI Taxonomy" id="151549"/>
    <lineage>
        <taxon>Eukaryota</taxon>
        <taxon>Metazoa</taxon>
        <taxon>Ecdysozoa</taxon>
        <taxon>Arthropoda</taxon>
        <taxon>Hexapoda</taxon>
        <taxon>Insecta</taxon>
        <taxon>Pterygota</taxon>
        <taxon>Neoptera</taxon>
        <taxon>Endopterygota</taxon>
        <taxon>Lepidoptera</taxon>
        <taxon>Glossata</taxon>
        <taxon>Ditrysia</taxon>
        <taxon>Tineoidea</taxon>
        <taxon>Psychidae</taxon>
        <taxon>Oiketicinae</taxon>
        <taxon>Eumeta</taxon>
    </lineage>
</organism>
<gene>
    <name evidence="1" type="ORF">EVAR_17774_1</name>
</gene>
<dbReference type="EMBL" id="BGZK01000086">
    <property type="protein sequence ID" value="GBP17284.1"/>
    <property type="molecule type" value="Genomic_DNA"/>
</dbReference>
<accession>A0A4C1TTR0</accession>
<keyword evidence="2" id="KW-1185">Reference proteome</keyword>
<dbReference type="AlphaFoldDB" id="A0A4C1TTR0"/>
<protein>
    <submittedName>
        <fullName evidence="1">Uncharacterized protein</fullName>
    </submittedName>
</protein>